<protein>
    <submittedName>
        <fullName evidence="1">Uncharacterized protein</fullName>
    </submittedName>
</protein>
<name>A0A6A4TLQ6_SCOMX</name>
<reference evidence="1 2" key="1">
    <citation type="submission" date="2019-06" db="EMBL/GenBank/DDBJ databases">
        <title>Draft genomes of female and male turbot (Scophthalmus maximus).</title>
        <authorList>
            <person name="Xu H."/>
            <person name="Xu X.-W."/>
            <person name="Shao C."/>
            <person name="Chen S."/>
        </authorList>
    </citation>
    <scope>NUCLEOTIDE SEQUENCE [LARGE SCALE GENOMIC DNA]</scope>
    <source>
        <strain evidence="1">Ysfricsl-2016a</strain>
        <tissue evidence="1">Blood</tissue>
    </source>
</reference>
<evidence type="ECO:0000313" key="2">
    <source>
        <dbReference type="Proteomes" id="UP000438429"/>
    </source>
</evidence>
<accession>A0A6A4TLQ6</accession>
<dbReference type="EMBL" id="VEVO01000003">
    <property type="protein sequence ID" value="KAF0043811.1"/>
    <property type="molecule type" value="Genomic_DNA"/>
</dbReference>
<sequence length="117" mass="13337">MCHVLGDDDDNDLQLAAQTVLSLSLLLFNPSALSEQAEKTHLSFGDAPFPPSTVRPVRSSLTETHLVQIRYSDVKMSVVLKWTRTDNVRRQIAWFVQTLKQNIVNNQIVWFILCLEI</sequence>
<comment type="caution">
    <text evidence="1">The sequence shown here is derived from an EMBL/GenBank/DDBJ whole genome shotgun (WGS) entry which is preliminary data.</text>
</comment>
<dbReference type="Proteomes" id="UP000438429">
    <property type="component" value="Unassembled WGS sequence"/>
</dbReference>
<organism evidence="1 2">
    <name type="scientific">Scophthalmus maximus</name>
    <name type="common">Turbot</name>
    <name type="synonym">Psetta maxima</name>
    <dbReference type="NCBI Taxonomy" id="52904"/>
    <lineage>
        <taxon>Eukaryota</taxon>
        <taxon>Metazoa</taxon>
        <taxon>Chordata</taxon>
        <taxon>Craniata</taxon>
        <taxon>Vertebrata</taxon>
        <taxon>Euteleostomi</taxon>
        <taxon>Actinopterygii</taxon>
        <taxon>Neopterygii</taxon>
        <taxon>Teleostei</taxon>
        <taxon>Neoteleostei</taxon>
        <taxon>Acanthomorphata</taxon>
        <taxon>Carangaria</taxon>
        <taxon>Pleuronectiformes</taxon>
        <taxon>Pleuronectoidei</taxon>
        <taxon>Scophthalmidae</taxon>
        <taxon>Scophthalmus</taxon>
    </lineage>
</organism>
<gene>
    <name evidence="1" type="ORF">F2P81_002969</name>
</gene>
<dbReference type="AlphaFoldDB" id="A0A6A4TLQ6"/>
<proteinExistence type="predicted"/>
<evidence type="ECO:0000313" key="1">
    <source>
        <dbReference type="EMBL" id="KAF0043811.1"/>
    </source>
</evidence>